<gene>
    <name evidence="2" type="ORF">BO94DRAFT_463345</name>
</gene>
<dbReference type="SUPFAM" id="SSF53474">
    <property type="entry name" value="alpha/beta-Hydrolases"/>
    <property type="match status" value="1"/>
</dbReference>
<proteinExistence type="predicted"/>
<dbReference type="Proteomes" id="UP000246702">
    <property type="component" value="Unassembled WGS sequence"/>
</dbReference>
<reference evidence="2 3" key="1">
    <citation type="submission" date="2016-12" db="EMBL/GenBank/DDBJ databases">
        <title>The genomes of Aspergillus section Nigri reveals drivers in fungal speciation.</title>
        <authorList>
            <consortium name="DOE Joint Genome Institute"/>
            <person name="Vesth T.C."/>
            <person name="Nybo J."/>
            <person name="Theobald S."/>
            <person name="Brandl J."/>
            <person name="Frisvad J.C."/>
            <person name="Nielsen K.F."/>
            <person name="Lyhne E.K."/>
            <person name="Kogle M.E."/>
            <person name="Kuo A."/>
            <person name="Riley R."/>
            <person name="Clum A."/>
            <person name="Nolan M."/>
            <person name="Lipzen A."/>
            <person name="Salamov A."/>
            <person name="Henrissat B."/>
            <person name="Wiebenga A."/>
            <person name="De Vries R.P."/>
            <person name="Grigoriev I.V."/>
            <person name="Mortensen U.H."/>
            <person name="Andersen M.R."/>
            <person name="Baker S.E."/>
        </authorList>
    </citation>
    <scope>NUCLEOTIDE SEQUENCE [LARGE SCALE GENOMIC DNA]</scope>
    <source>
        <strain evidence="2 3">CBS 115572</strain>
    </source>
</reference>
<organism evidence="2 3">
    <name type="scientific">Aspergillus sclerotioniger CBS 115572</name>
    <dbReference type="NCBI Taxonomy" id="1450535"/>
    <lineage>
        <taxon>Eukaryota</taxon>
        <taxon>Fungi</taxon>
        <taxon>Dikarya</taxon>
        <taxon>Ascomycota</taxon>
        <taxon>Pezizomycotina</taxon>
        <taxon>Eurotiomycetes</taxon>
        <taxon>Eurotiomycetidae</taxon>
        <taxon>Eurotiales</taxon>
        <taxon>Aspergillaceae</taxon>
        <taxon>Aspergillus</taxon>
        <taxon>Aspergillus subgen. Circumdati</taxon>
    </lineage>
</organism>
<keyword evidence="3" id="KW-1185">Reference proteome</keyword>
<dbReference type="InterPro" id="IPR050309">
    <property type="entry name" value="Type-B_Carboxylest/Lipase"/>
</dbReference>
<dbReference type="InterPro" id="IPR019819">
    <property type="entry name" value="Carboxylesterase_B_CS"/>
</dbReference>
<dbReference type="OrthoDB" id="408631at2759"/>
<dbReference type="PROSITE" id="PS00941">
    <property type="entry name" value="CARBOXYLESTERASE_B_2"/>
    <property type="match status" value="1"/>
</dbReference>
<evidence type="ECO:0000313" key="2">
    <source>
        <dbReference type="EMBL" id="PWY90349.1"/>
    </source>
</evidence>
<evidence type="ECO:0000259" key="1">
    <source>
        <dbReference type="Pfam" id="PF00135"/>
    </source>
</evidence>
<dbReference type="Gene3D" id="3.40.50.1820">
    <property type="entry name" value="alpha/beta hydrolase"/>
    <property type="match status" value="1"/>
</dbReference>
<dbReference type="EMBL" id="MSFK01000010">
    <property type="protein sequence ID" value="PWY90349.1"/>
    <property type="molecule type" value="Genomic_DNA"/>
</dbReference>
<dbReference type="InterPro" id="IPR029058">
    <property type="entry name" value="AB_hydrolase_fold"/>
</dbReference>
<dbReference type="AlphaFoldDB" id="A0A317WVG5"/>
<sequence>MLGLLRPRLTLTDDSLTNDSLTIQTANGAITGHVSTSHTEVLEFLGIPFAQPPIGDLRWEAPQKYHANNSYLANTFVTDAILCSDCPYARISLYTYPGETEQFPRIMKAFVASEGNNSQSEDCLTLNIWTRLPLQILKPVYVHFYGGRYTSGTANTPFYLGAGLASTQDIIVVTVNYRMNVFGFPGIPSLSTSNLGLLDQRAAIEWLRDNIEAFGGDANRIVISGQSCGGAMVDYWAYAWPDDPIVAGLISHSGTALSFGGNTLDLSARNWANITVQLGCHTAPDVLACMKRQSVSALLIAAGKIPTFSTGTVGRTLPAFEATIDNVTIFSDYETLSSKGRFARVPYLLGHNDNEAGFYKTAVYMQGKNLTAEQWQTFNENTFTCPTDFQAAHRVRFGVPAWRFRYFADWNNTRLYPTSGAYHGVDLNMIYGNSELFTGLPASAGQDQLTSRMQAAWAAFVIDPTAGLSKVGWPVFDLNNNTLICLGYNNQPGVALVNPSLYNRACTHLSNGY</sequence>
<dbReference type="Pfam" id="PF00135">
    <property type="entry name" value="COesterase"/>
    <property type="match status" value="1"/>
</dbReference>
<accession>A0A317WVG5</accession>
<dbReference type="RefSeq" id="XP_025468727.1">
    <property type="nucleotide sequence ID" value="XM_025608020.1"/>
</dbReference>
<protein>
    <submittedName>
        <fullName evidence="2">Putative cholinesterase</fullName>
    </submittedName>
</protein>
<feature type="domain" description="Carboxylesterase type B" evidence="1">
    <location>
        <begin position="20"/>
        <end position="379"/>
    </location>
</feature>
<dbReference type="PANTHER" id="PTHR11559">
    <property type="entry name" value="CARBOXYLESTERASE"/>
    <property type="match status" value="1"/>
</dbReference>
<dbReference type="STRING" id="1450535.A0A317WVG5"/>
<name>A0A317WVG5_9EURO</name>
<comment type="caution">
    <text evidence="2">The sequence shown here is derived from an EMBL/GenBank/DDBJ whole genome shotgun (WGS) entry which is preliminary data.</text>
</comment>
<evidence type="ECO:0000313" key="3">
    <source>
        <dbReference type="Proteomes" id="UP000246702"/>
    </source>
</evidence>
<dbReference type="InterPro" id="IPR002018">
    <property type="entry name" value="CarbesteraseB"/>
</dbReference>
<dbReference type="GeneID" id="37110163"/>